<keyword evidence="3" id="KW-1185">Reference proteome</keyword>
<feature type="chain" id="PRO_5006623346" evidence="1">
    <location>
        <begin position="22"/>
        <end position="548"/>
    </location>
</feature>
<evidence type="ECO:0000313" key="3">
    <source>
        <dbReference type="Proteomes" id="UP000051952"/>
    </source>
</evidence>
<dbReference type="OMA" id="CAGVMEY"/>
<feature type="signal peptide" evidence="1">
    <location>
        <begin position="1"/>
        <end position="21"/>
    </location>
</feature>
<evidence type="ECO:0000256" key="1">
    <source>
        <dbReference type="SAM" id="SignalP"/>
    </source>
</evidence>
<organism evidence="2 3">
    <name type="scientific">Bodo saltans</name>
    <name type="common">Flagellated protozoan</name>
    <dbReference type="NCBI Taxonomy" id="75058"/>
    <lineage>
        <taxon>Eukaryota</taxon>
        <taxon>Discoba</taxon>
        <taxon>Euglenozoa</taxon>
        <taxon>Kinetoplastea</taxon>
        <taxon>Metakinetoplastina</taxon>
        <taxon>Eubodonida</taxon>
        <taxon>Bodonidae</taxon>
        <taxon>Bodo</taxon>
    </lineage>
</organism>
<keyword evidence="1" id="KW-0732">Signal</keyword>
<proteinExistence type="predicted"/>
<name>A0A0S4KJ09_BODSA</name>
<dbReference type="Proteomes" id="UP000051952">
    <property type="component" value="Unassembled WGS sequence"/>
</dbReference>
<dbReference type="OrthoDB" id="10609309at2759"/>
<reference evidence="3" key="1">
    <citation type="submission" date="2015-09" db="EMBL/GenBank/DDBJ databases">
        <authorList>
            <consortium name="Pathogen Informatics"/>
        </authorList>
    </citation>
    <scope>NUCLEOTIDE SEQUENCE [LARGE SCALE GENOMIC DNA]</scope>
    <source>
        <strain evidence="3">Lake Konstanz</strain>
    </source>
</reference>
<dbReference type="VEuPathDB" id="TriTrypDB:BSAL_27725"/>
<dbReference type="AlphaFoldDB" id="A0A0S4KJ09"/>
<protein>
    <submittedName>
        <fullName evidence="2">Membrane-associated protein, putative</fullName>
    </submittedName>
</protein>
<evidence type="ECO:0000313" key="2">
    <source>
        <dbReference type="EMBL" id="CUI15151.1"/>
    </source>
</evidence>
<gene>
    <name evidence="2" type="ORF">BSAL_27725</name>
</gene>
<dbReference type="EMBL" id="CYKH01001850">
    <property type="protein sequence ID" value="CUI15151.1"/>
    <property type="molecule type" value="Genomic_DNA"/>
</dbReference>
<sequence>MPSSLFSFAVVGVLLAVGVVAQIPGSNFKDFLLKNMVVNGTIPRSFAIQPVTYYETIPEDQKLHEYTEPQFVATCGGNVSADALNNYTFQTEVWLTTLGLNIYDGAIRCIALSLVGEGKACLNYTVETLVDHKTAQFGDIRGDKECAGVMEYGQCTDPQQAGVCGFCYGDGPSDAAKSLTVNNSYFFRLIGDFWAIEGTVDERCPALKRLWTWNDYKPILGENAWAQLIGPIHNAVLMNNGDINSITDEDPMFILGIQFLTGLEAMAVGNTGAYYYTPRNTWFGYSATAQNIGSTVSIENQASLLGGLKLLYDVINGKTTTQYKSVLPKLQSMITKLTTLILSAYDRDLGFFRQGFTYDPIAGTLNWGQNGEPLFAVDCQTWVSSVLGTRLIDTTFGDATAYNLWQTVKLYANYSCPNGDLCGVGYTFNNISGQVLSGEWTYGAMNWLKIMQNDSDYNSTLIGNLNSDELAMNYGLFTYVVTSTPINNSTESYDTVLYAGSRYWIPFGWFANPLPALASTGWAVMLANSFNPFHLHGYLVGAVADWKF</sequence>
<accession>A0A0S4KJ09</accession>